<accession>A0AA36XKW6</accession>
<evidence type="ECO:0000313" key="5">
    <source>
        <dbReference type="Proteomes" id="UP000829455"/>
    </source>
</evidence>
<evidence type="ECO:0000256" key="1">
    <source>
        <dbReference type="SAM" id="Phobius"/>
    </source>
</evidence>
<dbReference type="RefSeq" id="WP_003777472.1">
    <property type="nucleotide sequence ID" value="NZ_CP094241.1"/>
</dbReference>
<sequence>MMKHTPIPYERQEIIRRERELAKYANTMDSLFCIPFTKQGIGIDAILSLIPFVGDIAGLFLTMKAFRMGRELGVPDHKMRPAVYLAFADMVLGMIPVVGTLIDIFLQPSRRTLKVINEYVRSEYGVDCDLHLERPFMHAALEKKQQQSDFWRKPVAAWFYLHIPDFFGLIVLVLMGWITVAVSKWAWSGMTYLFHAVAGWF</sequence>
<evidence type="ECO:0000313" key="2">
    <source>
        <dbReference type="EMBL" id="EGQ77408.1"/>
    </source>
</evidence>
<dbReference type="Proteomes" id="UP000004982">
    <property type="component" value="Unassembled WGS sequence"/>
</dbReference>
<reference evidence="2 4" key="1">
    <citation type="submission" date="2011-05" db="EMBL/GenBank/DDBJ databases">
        <authorList>
            <person name="Muzny D."/>
            <person name="Qin X."/>
            <person name="Deng J."/>
            <person name="Jiang H."/>
            <person name="Liu Y."/>
            <person name="Qu J."/>
            <person name="Song X.-Z."/>
            <person name="Zhang L."/>
            <person name="Thornton R."/>
            <person name="Coyle M."/>
            <person name="Francisco L."/>
            <person name="Jackson L."/>
            <person name="Javaid M."/>
            <person name="Korchina V."/>
            <person name="Kovar C."/>
            <person name="Mata R."/>
            <person name="Mathew T."/>
            <person name="Ngo R."/>
            <person name="Nguyen L."/>
            <person name="Nguyen N."/>
            <person name="Okwuonu G."/>
            <person name="Ongeri F."/>
            <person name="Pham C."/>
            <person name="Simmons D."/>
            <person name="Wilczek-Boney K."/>
            <person name="Hale W."/>
            <person name="Jakkamsetti A."/>
            <person name="Pham P."/>
            <person name="Ruth R."/>
            <person name="San Lucas F."/>
            <person name="Warren J."/>
            <person name="Zhang J."/>
            <person name="Zhao Z."/>
            <person name="Zhou C."/>
            <person name="Zhu D."/>
            <person name="Lee S."/>
            <person name="Bess C."/>
            <person name="Blankenburg K."/>
            <person name="Forbes L."/>
            <person name="Fu Q."/>
            <person name="Gubbala S."/>
            <person name="Hirani K."/>
            <person name="Jayaseelan J.C."/>
            <person name="Lara F."/>
            <person name="Munidasa M."/>
            <person name="Palculict T."/>
            <person name="Patil S."/>
            <person name="Pu L.-L."/>
            <person name="Saada N."/>
            <person name="Tang L."/>
            <person name="Weissenberger G."/>
            <person name="Zhu Y."/>
            <person name="Hemphill L."/>
            <person name="Shang Y."/>
            <person name="Youmans B."/>
            <person name="Ayvaz T."/>
            <person name="Ross M."/>
            <person name="Santibanez J."/>
            <person name="Aqrawi P."/>
            <person name="Gross S."/>
            <person name="Joshi V."/>
            <person name="Fowler G."/>
            <person name="Nazareth L."/>
            <person name="Reid J."/>
            <person name="Worley K."/>
            <person name="Petrosino J."/>
            <person name="Highlander S."/>
            <person name="Gibbs R."/>
        </authorList>
    </citation>
    <scope>NUCLEOTIDE SEQUENCE [LARGE SCALE GENOMIC DNA]</scope>
    <source>
        <strain evidence="2 4">ATCC 33926</strain>
    </source>
</reference>
<feature type="transmembrane region" description="Helical" evidence="1">
    <location>
        <begin position="157"/>
        <end position="182"/>
    </location>
</feature>
<name>A0AA36XKW6_9NEIS</name>
<keyword evidence="5" id="KW-1185">Reference proteome</keyword>
<keyword evidence="1" id="KW-0472">Membrane</keyword>
<dbReference type="InterPro" id="IPR025187">
    <property type="entry name" value="DUF4112"/>
</dbReference>
<dbReference type="EMBL" id="CP094241">
    <property type="protein sequence ID" value="UNV84285.1"/>
    <property type="molecule type" value="Genomic_DNA"/>
</dbReference>
<keyword evidence="1" id="KW-1133">Transmembrane helix</keyword>
<evidence type="ECO:0000313" key="4">
    <source>
        <dbReference type="Proteomes" id="UP000004982"/>
    </source>
</evidence>
<dbReference type="AlphaFoldDB" id="A0AA36XKW6"/>
<feature type="transmembrane region" description="Helical" evidence="1">
    <location>
        <begin position="82"/>
        <end position="106"/>
    </location>
</feature>
<evidence type="ECO:0000313" key="3">
    <source>
        <dbReference type="EMBL" id="UNV84285.1"/>
    </source>
</evidence>
<dbReference type="Proteomes" id="UP000829455">
    <property type="component" value="Chromosome"/>
</dbReference>
<reference evidence="3 5" key="2">
    <citation type="submission" date="2022-03" db="EMBL/GenBank/DDBJ databases">
        <title>Genome sequencing of Neisseria macacae.</title>
        <authorList>
            <person name="Baek M.-G."/>
        </authorList>
    </citation>
    <scope>NUCLEOTIDE SEQUENCE [LARGE SCALE GENOMIC DNA]</scope>
    <source>
        <strain evidence="3 5">ATCC 33926</strain>
    </source>
</reference>
<organism evidence="2 4">
    <name type="scientific">Neisseria macacae ATCC 33926</name>
    <dbReference type="NCBI Taxonomy" id="997348"/>
    <lineage>
        <taxon>Bacteria</taxon>
        <taxon>Pseudomonadati</taxon>
        <taxon>Pseudomonadota</taxon>
        <taxon>Betaproteobacteria</taxon>
        <taxon>Neisseriales</taxon>
        <taxon>Neisseriaceae</taxon>
        <taxon>Neisseria</taxon>
    </lineage>
</organism>
<keyword evidence="1" id="KW-0812">Transmembrane</keyword>
<proteinExistence type="predicted"/>
<feature type="transmembrane region" description="Helical" evidence="1">
    <location>
        <begin position="41"/>
        <end position="61"/>
    </location>
</feature>
<gene>
    <name evidence="2" type="ORF">HMPREF9418_1025</name>
    <name evidence="3" type="ORF">MON40_09725</name>
</gene>
<dbReference type="Pfam" id="PF13430">
    <property type="entry name" value="DUF4112"/>
    <property type="match status" value="1"/>
</dbReference>
<protein>
    <submittedName>
        <fullName evidence="3">DUF4112 domain-containing protein</fullName>
    </submittedName>
</protein>
<dbReference type="PANTHER" id="PTHR35519">
    <property type="entry name" value="MEMBRANE PROTEINS"/>
    <property type="match status" value="1"/>
</dbReference>
<dbReference type="EMBL" id="AFQE01000048">
    <property type="protein sequence ID" value="EGQ77408.1"/>
    <property type="molecule type" value="Genomic_DNA"/>
</dbReference>
<dbReference type="PANTHER" id="PTHR35519:SF2">
    <property type="entry name" value="PH DOMAIN PROTEIN"/>
    <property type="match status" value="1"/>
</dbReference>